<dbReference type="GO" id="GO:0051082">
    <property type="term" value="F:unfolded protein binding"/>
    <property type="evidence" value="ECO:0007669"/>
    <property type="project" value="TreeGrafter"/>
</dbReference>
<organism evidence="7 8">
    <name type="scientific">Massilia eburnea</name>
    <dbReference type="NCBI Taxonomy" id="1776165"/>
    <lineage>
        <taxon>Bacteria</taxon>
        <taxon>Pseudomonadati</taxon>
        <taxon>Pseudomonadota</taxon>
        <taxon>Betaproteobacteria</taxon>
        <taxon>Burkholderiales</taxon>
        <taxon>Oxalobacteraceae</taxon>
        <taxon>Telluria group</taxon>
        <taxon>Massilia</taxon>
    </lineage>
</organism>
<keyword evidence="4" id="KW-0574">Periplasm</keyword>
<sequence>MNKSRLIQLLLAAAMALPLAASAEEGVPTDGDRPPFGGPRGEMPGAHPGHPGQFGTSGMPFLHGIELSDSQEDKFFQLMHSQAPYLREQQRAHEKAMRALHEMRNADKFDDAAAAKLAQAAAQAQANLMLAHIRTHQKVLAVLTPEQRKQLDERMAARRERGGPHER</sequence>
<dbReference type="InterPro" id="IPR025961">
    <property type="entry name" value="Metal_resist"/>
</dbReference>
<dbReference type="InterPro" id="IPR052211">
    <property type="entry name" value="Cpx_auxiliary_protein"/>
</dbReference>
<dbReference type="OrthoDB" id="8928345at2"/>
<comment type="caution">
    <text evidence="7">The sequence shown here is derived from an EMBL/GenBank/DDBJ whole genome shotgun (WGS) entry which is preliminary data.</text>
</comment>
<dbReference type="Proteomes" id="UP000472320">
    <property type="component" value="Unassembled WGS sequence"/>
</dbReference>
<dbReference type="EMBL" id="WNKX01000032">
    <property type="protein sequence ID" value="MTW14051.1"/>
    <property type="molecule type" value="Genomic_DNA"/>
</dbReference>
<dbReference type="AlphaFoldDB" id="A0A6L6QPK8"/>
<feature type="region of interest" description="Disordered" evidence="5">
    <location>
        <begin position="24"/>
        <end position="50"/>
    </location>
</feature>
<dbReference type="Gene3D" id="1.20.120.1490">
    <property type="match status" value="1"/>
</dbReference>
<evidence type="ECO:0000256" key="5">
    <source>
        <dbReference type="SAM" id="MobiDB-lite"/>
    </source>
</evidence>
<dbReference type="RefSeq" id="WP_155456957.1">
    <property type="nucleotide sequence ID" value="NZ_WNKX01000032.1"/>
</dbReference>
<feature type="region of interest" description="Disordered" evidence="5">
    <location>
        <begin position="148"/>
        <end position="167"/>
    </location>
</feature>
<gene>
    <name evidence="7" type="ORF">GM658_25890</name>
</gene>
<evidence type="ECO:0000313" key="7">
    <source>
        <dbReference type="EMBL" id="MTW14051.1"/>
    </source>
</evidence>
<evidence type="ECO:0000313" key="8">
    <source>
        <dbReference type="Proteomes" id="UP000472320"/>
    </source>
</evidence>
<evidence type="ECO:0000256" key="2">
    <source>
        <dbReference type="ARBA" id="ARBA00008441"/>
    </source>
</evidence>
<dbReference type="GO" id="GO:0030288">
    <property type="term" value="C:outer membrane-bounded periplasmic space"/>
    <property type="evidence" value="ECO:0007669"/>
    <property type="project" value="TreeGrafter"/>
</dbReference>
<feature type="signal peptide" evidence="6">
    <location>
        <begin position="1"/>
        <end position="23"/>
    </location>
</feature>
<reference evidence="7 8" key="1">
    <citation type="submission" date="2019-11" db="EMBL/GenBank/DDBJ databases">
        <title>Type strains purchased from KCTC, JCM and DSMZ.</title>
        <authorList>
            <person name="Lu H."/>
        </authorList>
    </citation>
    <scope>NUCLEOTIDE SEQUENCE [LARGE SCALE GENOMIC DNA]</scope>
    <source>
        <strain evidence="7 8">JCM 31587</strain>
    </source>
</reference>
<dbReference type="InterPro" id="IPR012899">
    <property type="entry name" value="LTXXQ"/>
</dbReference>
<evidence type="ECO:0000256" key="6">
    <source>
        <dbReference type="SAM" id="SignalP"/>
    </source>
</evidence>
<evidence type="ECO:0000256" key="4">
    <source>
        <dbReference type="ARBA" id="ARBA00022764"/>
    </source>
</evidence>
<keyword evidence="3 6" id="KW-0732">Signal</keyword>
<dbReference type="PANTHER" id="PTHR38102">
    <property type="entry name" value="PERIPLASMIC CHAPERONE SPY"/>
    <property type="match status" value="1"/>
</dbReference>
<dbReference type="PIRSF" id="PIRSF034445">
    <property type="entry name" value="CpxP_Spy"/>
    <property type="match status" value="1"/>
</dbReference>
<accession>A0A6L6QPK8</accession>
<comment type="similarity">
    <text evidence="2">Belongs to the CpxP/Spy family.</text>
</comment>
<evidence type="ECO:0000256" key="3">
    <source>
        <dbReference type="ARBA" id="ARBA00022729"/>
    </source>
</evidence>
<proteinExistence type="inferred from homology"/>
<keyword evidence="8" id="KW-1185">Reference proteome</keyword>
<name>A0A6L6QPK8_9BURK</name>
<protein>
    <submittedName>
        <fullName evidence="7">Periplasmic heavy metal sensor</fullName>
    </submittedName>
</protein>
<dbReference type="Pfam" id="PF13801">
    <property type="entry name" value="Metal_resist"/>
    <property type="match status" value="1"/>
</dbReference>
<feature type="chain" id="PRO_5027021468" evidence="6">
    <location>
        <begin position="24"/>
        <end position="167"/>
    </location>
</feature>
<dbReference type="PANTHER" id="PTHR38102:SF1">
    <property type="entry name" value="PERIPLASMIC CHAPERONE SPY"/>
    <property type="match status" value="1"/>
</dbReference>
<evidence type="ECO:0000256" key="1">
    <source>
        <dbReference type="ARBA" id="ARBA00004418"/>
    </source>
</evidence>
<comment type="subcellular location">
    <subcellularLocation>
        <location evidence="1">Periplasm</location>
    </subcellularLocation>
</comment>